<evidence type="ECO:0000313" key="4">
    <source>
        <dbReference type="EMBL" id="QPD04545.1"/>
    </source>
</evidence>
<dbReference type="AlphaFoldDB" id="A0A7S8J013"/>
<gene>
    <name evidence="4" type="ORF">Nkreftii_002319</name>
</gene>
<dbReference type="SUPFAM" id="SSF48452">
    <property type="entry name" value="TPR-like"/>
    <property type="match status" value="1"/>
</dbReference>
<dbReference type="Pfam" id="PF13424">
    <property type="entry name" value="TPR_12"/>
    <property type="match status" value="1"/>
</dbReference>
<dbReference type="Gene3D" id="1.25.40.10">
    <property type="entry name" value="Tetratricopeptide repeat domain"/>
    <property type="match status" value="2"/>
</dbReference>
<dbReference type="PANTHER" id="PTHR45641">
    <property type="entry name" value="TETRATRICOPEPTIDE REPEAT PROTEIN (AFU_ORTHOLOGUE AFUA_6G03870)"/>
    <property type="match status" value="1"/>
</dbReference>
<reference evidence="4 5" key="1">
    <citation type="journal article" date="2020" name="ISME J.">
        <title>Enrichment and physiological characterization of a novel comammox Nitrospira indicates ammonium inhibition of complete nitrification.</title>
        <authorList>
            <person name="Sakoula D."/>
            <person name="Koch H."/>
            <person name="Frank J."/>
            <person name="Jetten M.S.M."/>
            <person name="van Kessel M.A.H.J."/>
            <person name="Lucker S."/>
        </authorList>
    </citation>
    <scope>NUCLEOTIDE SEQUENCE [LARGE SCALE GENOMIC DNA]</scope>
    <source>
        <strain evidence="4">Comreactor17</strain>
    </source>
</reference>
<feature type="signal peptide" evidence="3">
    <location>
        <begin position="1"/>
        <end position="36"/>
    </location>
</feature>
<evidence type="ECO:0000256" key="1">
    <source>
        <dbReference type="ARBA" id="ARBA00022737"/>
    </source>
</evidence>
<accession>A0A7S8J013</accession>
<protein>
    <recommendedName>
        <fullName evidence="6">Tetratricopeptide repeat protein</fullName>
    </recommendedName>
</protein>
<evidence type="ECO:0000313" key="5">
    <source>
        <dbReference type="Proteomes" id="UP000593737"/>
    </source>
</evidence>
<feature type="chain" id="PRO_5032269408" description="Tetratricopeptide repeat protein" evidence="3">
    <location>
        <begin position="37"/>
        <end position="356"/>
    </location>
</feature>
<keyword evidence="2" id="KW-0802">TPR repeat</keyword>
<keyword evidence="3" id="KW-0732">Signal</keyword>
<name>A0A7S8J013_9BACT</name>
<dbReference type="InterPro" id="IPR011990">
    <property type="entry name" value="TPR-like_helical_dom_sf"/>
</dbReference>
<sequence length="356" mass="39017">MSGPETFPQLHAGRPRGCPGLIALLCCCLAPTTSSADDSFAENHAVLPPPAMEMEWGDHTRNDNLLSRSPTYAEARDACFAIGNRTEEQDKLRGAHGRPSLLLPRMRVCVGLVAAVDDIGWSGHEASGDHAKSLDHWAQAEQDYAMAVGILERTIEKEANQDLAALLKKLGAARFMQNDYSGAETVLRRALTIYTSTRGAEDLHVADTLDLLAGALFEQPQERALAGPLFFRAWVIREGALVPDHPAIADSLHHVAISLYSDNLSLAMPMLLRAKEIREKVFGHDHPLVAVSLSAMARMYEAHHHRDLAIPIYQDVLRIQERVFGPSASEAIQARDFLDMGSQEKPNQGGDPNAQR</sequence>
<dbReference type="KEGG" id="nkf:Nkreftii_002319"/>
<proteinExistence type="predicted"/>
<evidence type="ECO:0000256" key="3">
    <source>
        <dbReference type="SAM" id="SignalP"/>
    </source>
</evidence>
<dbReference type="EMBL" id="CP047423">
    <property type="protein sequence ID" value="QPD04545.1"/>
    <property type="molecule type" value="Genomic_DNA"/>
</dbReference>
<dbReference type="Proteomes" id="UP000593737">
    <property type="component" value="Chromosome"/>
</dbReference>
<dbReference type="PANTHER" id="PTHR45641:SF19">
    <property type="entry name" value="NEPHROCYSTIN-3"/>
    <property type="match status" value="1"/>
</dbReference>
<evidence type="ECO:0000256" key="2">
    <source>
        <dbReference type="ARBA" id="ARBA00022803"/>
    </source>
</evidence>
<keyword evidence="1" id="KW-0677">Repeat</keyword>
<organism evidence="4 5">
    <name type="scientific">Candidatus Nitrospira kreftii</name>
    <dbReference type="NCBI Taxonomy" id="2652173"/>
    <lineage>
        <taxon>Bacteria</taxon>
        <taxon>Pseudomonadati</taxon>
        <taxon>Nitrospirota</taxon>
        <taxon>Nitrospiria</taxon>
        <taxon>Nitrospirales</taxon>
        <taxon>Nitrospiraceae</taxon>
        <taxon>Nitrospira</taxon>
    </lineage>
</organism>
<evidence type="ECO:0008006" key="6">
    <source>
        <dbReference type="Google" id="ProtNLM"/>
    </source>
</evidence>